<dbReference type="Proteomes" id="UP000182624">
    <property type="component" value="Unassembled WGS sequence"/>
</dbReference>
<dbReference type="SUPFAM" id="SSF56784">
    <property type="entry name" value="HAD-like"/>
    <property type="match status" value="1"/>
</dbReference>
<dbReference type="InterPro" id="IPR023214">
    <property type="entry name" value="HAD_sf"/>
</dbReference>
<gene>
    <name evidence="1" type="ORF">SAMN04487928_1093</name>
</gene>
<dbReference type="InterPro" id="IPR006549">
    <property type="entry name" value="HAD-SF_hydro_IIIA"/>
</dbReference>
<reference evidence="2" key="1">
    <citation type="submission" date="2016-10" db="EMBL/GenBank/DDBJ databases">
        <authorList>
            <person name="Varghese N."/>
            <person name="Submissions S."/>
        </authorList>
    </citation>
    <scope>NUCLEOTIDE SEQUENCE [LARGE SCALE GENOMIC DNA]</scope>
    <source>
        <strain evidence="2">P18</strain>
    </source>
</reference>
<dbReference type="SFLD" id="SFLDS00003">
    <property type="entry name" value="Haloacid_Dehalogenase"/>
    <property type="match status" value="1"/>
</dbReference>
<name>A0A1I5TFE8_9FIRM</name>
<protein>
    <submittedName>
        <fullName evidence="1">Phosphoglycolate phosphatase</fullName>
    </submittedName>
</protein>
<dbReference type="GO" id="GO:0005829">
    <property type="term" value="C:cytosol"/>
    <property type="evidence" value="ECO:0007669"/>
    <property type="project" value="TreeGrafter"/>
</dbReference>
<sequence length="216" mass="24417">MRYKAVIFDMDGTLLNTIEDITDSVNFILRKYEMPERTLDEVKHFVGNSSVKLIERAIRGGRENRQFDQILSDYEAYYVDHCNIKTGPYKHIPELLKELKERGYKIAIVSNKSMDGVQELKNVYFGELADVAIGVTEKLQRKPAPDECLEAMKQLSVNREDCVYVGDSDVDHMTAKNTGIPCISCLWGFRTKEELIAAGAGGNSFVSDPLEILDLV</sequence>
<dbReference type="NCBIfam" id="TIGR01662">
    <property type="entry name" value="HAD-SF-IIIA"/>
    <property type="match status" value="1"/>
</dbReference>
<dbReference type="GO" id="GO:0008967">
    <property type="term" value="F:phosphoglycolate phosphatase activity"/>
    <property type="evidence" value="ECO:0007669"/>
    <property type="project" value="TreeGrafter"/>
</dbReference>
<proteinExistence type="predicted"/>
<keyword evidence="2" id="KW-1185">Reference proteome</keyword>
<dbReference type="InterPro" id="IPR036412">
    <property type="entry name" value="HAD-like_sf"/>
</dbReference>
<dbReference type="SFLD" id="SFLDG01129">
    <property type="entry name" value="C1.5:_HAD__Beta-PGM__Phosphata"/>
    <property type="match status" value="1"/>
</dbReference>
<organism evidence="1 2">
    <name type="scientific">Butyrivibrio proteoclasticus</name>
    <dbReference type="NCBI Taxonomy" id="43305"/>
    <lineage>
        <taxon>Bacteria</taxon>
        <taxon>Bacillati</taxon>
        <taxon>Bacillota</taxon>
        <taxon>Clostridia</taxon>
        <taxon>Lachnospirales</taxon>
        <taxon>Lachnospiraceae</taxon>
        <taxon>Butyrivibrio</taxon>
    </lineage>
</organism>
<dbReference type="PANTHER" id="PTHR43434:SF1">
    <property type="entry name" value="PHOSPHOGLYCOLATE PHOSPHATASE"/>
    <property type="match status" value="1"/>
</dbReference>
<dbReference type="Pfam" id="PF13419">
    <property type="entry name" value="HAD_2"/>
    <property type="match status" value="1"/>
</dbReference>
<dbReference type="InterPro" id="IPR006439">
    <property type="entry name" value="HAD-SF_hydro_IA"/>
</dbReference>
<dbReference type="InterPro" id="IPR050155">
    <property type="entry name" value="HAD-like_hydrolase_sf"/>
</dbReference>
<evidence type="ECO:0000313" key="2">
    <source>
        <dbReference type="Proteomes" id="UP000182624"/>
    </source>
</evidence>
<dbReference type="RefSeq" id="WP_074886459.1">
    <property type="nucleotide sequence ID" value="NZ_FOXO01000009.1"/>
</dbReference>
<dbReference type="OrthoDB" id="9807630at2"/>
<dbReference type="EMBL" id="FOXO01000009">
    <property type="protein sequence ID" value="SFP81774.1"/>
    <property type="molecule type" value="Genomic_DNA"/>
</dbReference>
<dbReference type="PRINTS" id="PR00413">
    <property type="entry name" value="HADHALOGNASE"/>
</dbReference>
<dbReference type="InterPro" id="IPR023198">
    <property type="entry name" value="PGP-like_dom2"/>
</dbReference>
<dbReference type="InterPro" id="IPR041492">
    <property type="entry name" value="HAD_2"/>
</dbReference>
<dbReference type="PANTHER" id="PTHR43434">
    <property type="entry name" value="PHOSPHOGLYCOLATE PHOSPHATASE"/>
    <property type="match status" value="1"/>
</dbReference>
<dbReference type="AlphaFoldDB" id="A0A1I5TFE8"/>
<dbReference type="Gene3D" id="3.40.50.1000">
    <property type="entry name" value="HAD superfamily/HAD-like"/>
    <property type="match status" value="1"/>
</dbReference>
<evidence type="ECO:0000313" key="1">
    <source>
        <dbReference type="EMBL" id="SFP81774.1"/>
    </source>
</evidence>
<dbReference type="NCBIfam" id="TIGR01549">
    <property type="entry name" value="HAD-SF-IA-v1"/>
    <property type="match status" value="1"/>
</dbReference>
<dbReference type="GO" id="GO:0006281">
    <property type="term" value="P:DNA repair"/>
    <property type="evidence" value="ECO:0007669"/>
    <property type="project" value="TreeGrafter"/>
</dbReference>
<dbReference type="PROSITE" id="PS01228">
    <property type="entry name" value="COF_1"/>
    <property type="match status" value="1"/>
</dbReference>
<dbReference type="Gene3D" id="1.10.150.240">
    <property type="entry name" value="Putative phosphatase, domain 2"/>
    <property type="match status" value="1"/>
</dbReference>
<accession>A0A1I5TFE8</accession>